<dbReference type="AlphaFoldDB" id="A0A1G8WBG6"/>
<dbReference type="GO" id="GO:0045892">
    <property type="term" value="P:negative regulation of DNA-templated transcription"/>
    <property type="evidence" value="ECO:0007669"/>
    <property type="project" value="InterPro"/>
</dbReference>
<protein>
    <submittedName>
        <fullName evidence="2">Bacteriophage CI repressor helix-turn-helix domain-containing protein</fullName>
    </submittedName>
</protein>
<evidence type="ECO:0000313" key="2">
    <source>
        <dbReference type="EMBL" id="SDJ75602.1"/>
    </source>
</evidence>
<name>A0A1G8WBG6_9FLAO</name>
<dbReference type="InterPro" id="IPR010744">
    <property type="entry name" value="Phage_CI_N"/>
</dbReference>
<evidence type="ECO:0000313" key="3">
    <source>
        <dbReference type="Proteomes" id="UP000199580"/>
    </source>
</evidence>
<keyword evidence="3" id="KW-1185">Reference proteome</keyword>
<evidence type="ECO:0000259" key="1">
    <source>
        <dbReference type="PROSITE" id="PS50943"/>
    </source>
</evidence>
<dbReference type="PROSITE" id="PS50943">
    <property type="entry name" value="HTH_CROC1"/>
    <property type="match status" value="1"/>
</dbReference>
<dbReference type="OrthoDB" id="1425504at2"/>
<accession>A0A1G8WBG6</accession>
<gene>
    <name evidence="2" type="ORF">SAMN04487935_1737</name>
</gene>
<dbReference type="STRING" id="1128970.SAMN04487935_1737"/>
<dbReference type="EMBL" id="FNEZ01000002">
    <property type="protein sequence ID" value="SDJ75602.1"/>
    <property type="molecule type" value="Genomic_DNA"/>
</dbReference>
<dbReference type="RefSeq" id="WP_091393875.1">
    <property type="nucleotide sequence ID" value="NZ_BKAI01000003.1"/>
</dbReference>
<dbReference type="InterPro" id="IPR010982">
    <property type="entry name" value="Lambda_DNA-bd_dom_sf"/>
</dbReference>
<sequence>MNKENPVDTNIVLRKLKISLNANTDIQLAELLNVKPNTISTWKKRNSLDFNAVISICHTHGIDLNELFYNDGNHLTSNHS</sequence>
<dbReference type="InterPro" id="IPR001387">
    <property type="entry name" value="Cro/C1-type_HTH"/>
</dbReference>
<feature type="domain" description="HTH cro/C1-type" evidence="1">
    <location>
        <begin position="27"/>
        <end position="67"/>
    </location>
</feature>
<dbReference type="GO" id="GO:0003677">
    <property type="term" value="F:DNA binding"/>
    <property type="evidence" value="ECO:0007669"/>
    <property type="project" value="InterPro"/>
</dbReference>
<proteinExistence type="predicted"/>
<dbReference type="Pfam" id="PF07022">
    <property type="entry name" value="Phage_CI_repr"/>
    <property type="match status" value="1"/>
</dbReference>
<dbReference type="Gene3D" id="1.10.260.40">
    <property type="entry name" value="lambda repressor-like DNA-binding domains"/>
    <property type="match status" value="1"/>
</dbReference>
<dbReference type="Proteomes" id="UP000199580">
    <property type="component" value="Unassembled WGS sequence"/>
</dbReference>
<dbReference type="SUPFAM" id="SSF47413">
    <property type="entry name" value="lambda repressor-like DNA-binding domains"/>
    <property type="match status" value="1"/>
</dbReference>
<organism evidence="2 3">
    <name type="scientific">Flavobacterium noncentrifugens</name>
    <dbReference type="NCBI Taxonomy" id="1128970"/>
    <lineage>
        <taxon>Bacteria</taxon>
        <taxon>Pseudomonadati</taxon>
        <taxon>Bacteroidota</taxon>
        <taxon>Flavobacteriia</taxon>
        <taxon>Flavobacteriales</taxon>
        <taxon>Flavobacteriaceae</taxon>
        <taxon>Flavobacterium</taxon>
    </lineage>
</organism>
<reference evidence="2 3" key="1">
    <citation type="submission" date="2016-10" db="EMBL/GenBank/DDBJ databases">
        <authorList>
            <person name="de Groot N.N."/>
        </authorList>
    </citation>
    <scope>NUCLEOTIDE SEQUENCE [LARGE SCALE GENOMIC DNA]</scope>
    <source>
        <strain evidence="2 3">CGMCC 1.10076</strain>
    </source>
</reference>
<dbReference type="CDD" id="cd00093">
    <property type="entry name" value="HTH_XRE"/>
    <property type="match status" value="1"/>
</dbReference>